<protein>
    <submittedName>
        <fullName evidence="4">4-oxalocrotonate tautomerase</fullName>
        <ecNumber evidence="4">5.3.2.6</ecNumber>
    </submittedName>
</protein>
<name>A0ABV6NBU5_9BACI</name>
<dbReference type="EMBL" id="JBHLTR010000002">
    <property type="protein sequence ID" value="MFC0557628.1"/>
    <property type="molecule type" value="Genomic_DNA"/>
</dbReference>
<dbReference type="PANTHER" id="PTHR35530:SF1">
    <property type="entry name" value="2-HYDROXYMUCONATE TAUTOMERASE"/>
    <property type="match status" value="1"/>
</dbReference>
<keyword evidence="5" id="KW-1185">Reference proteome</keyword>
<gene>
    <name evidence="4" type="ORF">ACFFH4_00995</name>
</gene>
<evidence type="ECO:0000256" key="1">
    <source>
        <dbReference type="ARBA" id="ARBA00006723"/>
    </source>
</evidence>
<dbReference type="InterPro" id="IPR018191">
    <property type="entry name" value="4-OT"/>
</dbReference>
<evidence type="ECO:0000313" key="5">
    <source>
        <dbReference type="Proteomes" id="UP001589833"/>
    </source>
</evidence>
<dbReference type="NCBIfam" id="NF002524">
    <property type="entry name" value="PRK01964.1"/>
    <property type="match status" value="1"/>
</dbReference>
<accession>A0ABV6NBU5</accession>
<evidence type="ECO:0000256" key="2">
    <source>
        <dbReference type="ARBA" id="ARBA00023235"/>
    </source>
</evidence>
<dbReference type="SUPFAM" id="SSF55331">
    <property type="entry name" value="Tautomerase/MIF"/>
    <property type="match status" value="1"/>
</dbReference>
<dbReference type="InterPro" id="IPR004370">
    <property type="entry name" value="4-OT-like_dom"/>
</dbReference>
<dbReference type="Pfam" id="PF01361">
    <property type="entry name" value="Tautomerase"/>
    <property type="match status" value="1"/>
</dbReference>
<dbReference type="GO" id="GO:0016853">
    <property type="term" value="F:isomerase activity"/>
    <property type="evidence" value="ECO:0007669"/>
    <property type="project" value="UniProtKB-KW"/>
</dbReference>
<reference evidence="4 5" key="1">
    <citation type="submission" date="2024-09" db="EMBL/GenBank/DDBJ databases">
        <authorList>
            <person name="Sun Q."/>
            <person name="Mori K."/>
        </authorList>
    </citation>
    <scope>NUCLEOTIDE SEQUENCE [LARGE SCALE GENOMIC DNA]</scope>
    <source>
        <strain evidence="4 5">NCAIM B.02301</strain>
    </source>
</reference>
<proteinExistence type="inferred from homology"/>
<dbReference type="RefSeq" id="WP_273845316.1">
    <property type="nucleotide sequence ID" value="NZ_JAQQWT010000012.1"/>
</dbReference>
<dbReference type="NCBIfam" id="TIGR00013">
    <property type="entry name" value="taut"/>
    <property type="match status" value="1"/>
</dbReference>
<dbReference type="Proteomes" id="UP001589833">
    <property type="component" value="Unassembled WGS sequence"/>
</dbReference>
<dbReference type="InterPro" id="IPR014347">
    <property type="entry name" value="Tautomerase/MIF_sf"/>
</dbReference>
<dbReference type="Gene3D" id="3.30.429.10">
    <property type="entry name" value="Macrophage Migration Inhibitory Factor"/>
    <property type="match status" value="1"/>
</dbReference>
<evidence type="ECO:0000259" key="3">
    <source>
        <dbReference type="Pfam" id="PF01361"/>
    </source>
</evidence>
<evidence type="ECO:0000313" key="4">
    <source>
        <dbReference type="EMBL" id="MFC0557628.1"/>
    </source>
</evidence>
<comment type="similarity">
    <text evidence="1">Belongs to the 4-oxalocrotonate tautomerase family.</text>
</comment>
<organism evidence="4 5">
    <name type="scientific">Halalkalibacter alkalisediminis</name>
    <dbReference type="NCBI Taxonomy" id="935616"/>
    <lineage>
        <taxon>Bacteria</taxon>
        <taxon>Bacillati</taxon>
        <taxon>Bacillota</taxon>
        <taxon>Bacilli</taxon>
        <taxon>Bacillales</taxon>
        <taxon>Bacillaceae</taxon>
        <taxon>Halalkalibacter</taxon>
    </lineage>
</organism>
<sequence>MPSSRRLKLLNQKKVGFYLFLRSLKYRVLFQKKIERRTKMPIVNVNIMEGRPKDKIERVIADITETITNTLEVPRETVRVIVTEVPKSHWGIAGESVEKRNASK</sequence>
<comment type="caution">
    <text evidence="4">The sequence shown here is derived from an EMBL/GenBank/DDBJ whole genome shotgun (WGS) entry which is preliminary data.</text>
</comment>
<feature type="domain" description="4-oxalocrotonate tautomerase-like" evidence="3">
    <location>
        <begin position="41"/>
        <end position="100"/>
    </location>
</feature>
<keyword evidence="2 4" id="KW-0413">Isomerase</keyword>
<dbReference type="EC" id="5.3.2.6" evidence="4"/>
<dbReference type="PANTHER" id="PTHR35530">
    <property type="entry name" value="TAUTOMERASE-RELATED"/>
    <property type="match status" value="1"/>
</dbReference>